<dbReference type="InterPro" id="IPR005479">
    <property type="entry name" value="CPAse_ATP-bd"/>
</dbReference>
<comment type="catalytic activity">
    <reaction evidence="8 9">
        <text>hydrogencarbonate + NH4(+) + 2 ATP = carbamoyl phosphate + 2 ADP + phosphate + 2 H(+)</text>
        <dbReference type="Rhea" id="RHEA:18029"/>
        <dbReference type="ChEBI" id="CHEBI:15378"/>
        <dbReference type="ChEBI" id="CHEBI:17544"/>
        <dbReference type="ChEBI" id="CHEBI:28938"/>
        <dbReference type="ChEBI" id="CHEBI:30616"/>
        <dbReference type="ChEBI" id="CHEBI:43474"/>
        <dbReference type="ChEBI" id="CHEBI:58228"/>
        <dbReference type="ChEBI" id="CHEBI:456216"/>
        <dbReference type="EC" id="6.3.4.16"/>
    </reaction>
</comment>
<comment type="pathway">
    <text evidence="9">Pyrimidine metabolism; UMP biosynthesis via de novo pathway; (S)-dihydroorotate from bicarbonate: step 1/3.</text>
</comment>
<dbReference type="SMART" id="SM00851">
    <property type="entry name" value="MGS"/>
    <property type="match status" value="1"/>
</dbReference>
<dbReference type="InterPro" id="IPR058047">
    <property type="entry name" value="CPSase_preATP-grasp"/>
</dbReference>
<dbReference type="Pfam" id="PF25596">
    <property type="entry name" value="CPSase_L_D1"/>
    <property type="match status" value="2"/>
</dbReference>
<keyword evidence="2 9" id="KW-0055">Arginine biosynthesis</keyword>
<dbReference type="NCBIfam" id="NF009455">
    <property type="entry name" value="PRK12815.1"/>
    <property type="match status" value="1"/>
</dbReference>
<dbReference type="Gene3D" id="3.30.470.20">
    <property type="entry name" value="ATP-grasp fold, B domain"/>
    <property type="match status" value="2"/>
</dbReference>
<feature type="domain" description="MGS-like" evidence="11">
    <location>
        <begin position="931"/>
        <end position="1058"/>
    </location>
</feature>
<keyword evidence="3 9" id="KW-0436">Ligase</keyword>
<evidence type="ECO:0000259" key="11">
    <source>
        <dbReference type="PROSITE" id="PS51855"/>
    </source>
</evidence>
<feature type="binding site" evidence="9">
    <location>
        <position position="833"/>
    </location>
    <ligand>
        <name>ATP</name>
        <dbReference type="ChEBI" id="CHEBI:30616"/>
        <label>2</label>
    </ligand>
</feature>
<dbReference type="SUPFAM" id="SSF56059">
    <property type="entry name" value="Glutathione synthetase ATP-binding domain-like"/>
    <property type="match status" value="2"/>
</dbReference>
<dbReference type="InterPro" id="IPR011607">
    <property type="entry name" value="MGS-like_dom"/>
</dbReference>
<evidence type="ECO:0000256" key="4">
    <source>
        <dbReference type="ARBA" id="ARBA00022737"/>
    </source>
</evidence>
<dbReference type="Proteomes" id="UP001524502">
    <property type="component" value="Unassembled WGS sequence"/>
</dbReference>
<dbReference type="Pfam" id="PF02786">
    <property type="entry name" value="CPSase_L_D2"/>
    <property type="match status" value="2"/>
</dbReference>
<feature type="domain" description="ATP-grasp" evidence="10">
    <location>
        <begin position="133"/>
        <end position="327"/>
    </location>
</feature>
<comment type="function">
    <text evidence="9">Large subunit of the glutamine-dependent carbamoyl phosphate synthetase (CPSase). CPSase catalyzes the formation of carbamoyl phosphate from the ammonia moiety of glutamine, carbonate, and phosphate donated by ATP, constituting the first step of 2 biosynthetic pathways, one leading to arginine and/or urea and the other to pyrimidine nucleotides. The large subunit (synthetase) binds the substrates ammonia (free or transferred from glutamine from the small subunit), hydrogencarbonate and ATP and carries out an ATP-coupled ligase reaction, activating hydrogencarbonate by forming carboxy phosphate which reacts with ammonia to form carbamoyl phosphate.</text>
</comment>
<dbReference type="PROSITE" id="PS00866">
    <property type="entry name" value="CPSASE_1"/>
    <property type="match status" value="2"/>
</dbReference>
<feature type="binding site" evidence="9">
    <location>
        <position position="243"/>
    </location>
    <ligand>
        <name>ATP</name>
        <dbReference type="ChEBI" id="CHEBI:30616"/>
        <label>1</label>
    </ligand>
</feature>
<dbReference type="PANTHER" id="PTHR11405">
    <property type="entry name" value="CARBAMOYLTRANSFERASE FAMILY MEMBER"/>
    <property type="match status" value="1"/>
</dbReference>
<protein>
    <recommendedName>
        <fullName evidence="9">Carbamoyl phosphate synthase large chain</fullName>
        <ecNumber evidence="9">6.3.4.16</ecNumber>
        <ecNumber evidence="9">6.3.5.5</ecNumber>
    </recommendedName>
    <alternativeName>
        <fullName evidence="9">Carbamoyl phosphate synthetase ammonia chain</fullName>
    </alternativeName>
</protein>
<feature type="binding site" evidence="9">
    <location>
        <position position="833"/>
    </location>
    <ligand>
        <name>Mg(2+)</name>
        <dbReference type="ChEBI" id="CHEBI:18420"/>
        <label>3</label>
    </ligand>
</feature>
<comment type="catalytic activity">
    <reaction evidence="9">
        <text>hydrogencarbonate + L-glutamine + 2 ATP + H2O = carbamoyl phosphate + L-glutamate + 2 ADP + phosphate + 2 H(+)</text>
        <dbReference type="Rhea" id="RHEA:18633"/>
        <dbReference type="ChEBI" id="CHEBI:15377"/>
        <dbReference type="ChEBI" id="CHEBI:15378"/>
        <dbReference type="ChEBI" id="CHEBI:17544"/>
        <dbReference type="ChEBI" id="CHEBI:29985"/>
        <dbReference type="ChEBI" id="CHEBI:30616"/>
        <dbReference type="ChEBI" id="CHEBI:43474"/>
        <dbReference type="ChEBI" id="CHEBI:58228"/>
        <dbReference type="ChEBI" id="CHEBI:58359"/>
        <dbReference type="ChEBI" id="CHEBI:456216"/>
        <dbReference type="EC" id="6.3.5.5"/>
    </reaction>
</comment>
<dbReference type="InterPro" id="IPR011761">
    <property type="entry name" value="ATP-grasp"/>
</dbReference>
<keyword evidence="5 9" id="KW-0547">Nucleotide-binding</keyword>
<feature type="binding site" evidence="9">
    <location>
        <position position="821"/>
    </location>
    <ligand>
        <name>Mn(2+)</name>
        <dbReference type="ChEBI" id="CHEBI:29035"/>
        <label>3</label>
    </ligand>
</feature>
<evidence type="ECO:0000256" key="5">
    <source>
        <dbReference type="ARBA" id="ARBA00022741"/>
    </source>
</evidence>
<keyword evidence="9" id="KW-0028">Amino-acid biosynthesis</keyword>
<dbReference type="InterPro" id="IPR005480">
    <property type="entry name" value="CPSase_lsu_oligo"/>
</dbReference>
<feature type="binding site" evidence="9">
    <location>
        <position position="210"/>
    </location>
    <ligand>
        <name>ATP</name>
        <dbReference type="ChEBI" id="CHEBI:30616"/>
        <label>1</label>
    </ligand>
</feature>
<feature type="binding site" evidence="9">
    <location>
        <position position="298"/>
    </location>
    <ligand>
        <name>Mg(2+)</name>
        <dbReference type="ChEBI" id="CHEBI:18420"/>
        <label>2</label>
    </ligand>
</feature>
<feature type="binding site" evidence="9">
    <location>
        <position position="780"/>
    </location>
    <ligand>
        <name>ATP</name>
        <dbReference type="ChEBI" id="CHEBI:30616"/>
        <label>2</label>
    </ligand>
</feature>
<feature type="binding site" evidence="9">
    <location>
        <position position="753"/>
    </location>
    <ligand>
        <name>ATP</name>
        <dbReference type="ChEBI" id="CHEBI:30616"/>
        <label>2</label>
    </ligand>
</feature>
<dbReference type="PANTHER" id="PTHR11405:SF53">
    <property type="entry name" value="CARBAMOYL-PHOSPHATE SYNTHASE [AMMONIA], MITOCHONDRIAL"/>
    <property type="match status" value="1"/>
</dbReference>
<evidence type="ECO:0000256" key="8">
    <source>
        <dbReference type="ARBA" id="ARBA00047359"/>
    </source>
</evidence>
<dbReference type="EC" id="6.3.4.16" evidence="9"/>
<feature type="binding site" evidence="9">
    <location>
        <position position="833"/>
    </location>
    <ligand>
        <name>Mg(2+)</name>
        <dbReference type="ChEBI" id="CHEBI:18420"/>
        <label>4</label>
    </ligand>
</feature>
<reference evidence="12 13" key="1">
    <citation type="submission" date="2022-06" db="EMBL/GenBank/DDBJ databases">
        <title>Isolation of gut microbiota from human fecal samples.</title>
        <authorList>
            <person name="Pamer E.G."/>
            <person name="Barat B."/>
            <person name="Waligurski E."/>
            <person name="Medina S."/>
            <person name="Paddock L."/>
            <person name="Mostad J."/>
        </authorList>
    </citation>
    <scope>NUCLEOTIDE SEQUENCE [LARGE SCALE GENOMIC DNA]</scope>
    <source>
        <strain evidence="12 13">SL.3.17</strain>
    </source>
</reference>
<feature type="binding site" evidence="9">
    <location>
        <position position="284"/>
    </location>
    <ligand>
        <name>Mn(2+)</name>
        <dbReference type="ChEBI" id="CHEBI:29035"/>
        <label>1</label>
    </ligand>
</feature>
<evidence type="ECO:0000256" key="3">
    <source>
        <dbReference type="ARBA" id="ARBA00022598"/>
    </source>
</evidence>
<evidence type="ECO:0000256" key="7">
    <source>
        <dbReference type="ARBA" id="ARBA00022975"/>
    </source>
</evidence>
<feature type="binding site" evidence="9">
    <location>
        <position position="821"/>
    </location>
    <ligand>
        <name>Mg(2+)</name>
        <dbReference type="ChEBI" id="CHEBI:18420"/>
        <label>3</label>
    </ligand>
</feature>
<dbReference type="SUPFAM" id="SSF52335">
    <property type="entry name" value="Methylglyoxal synthase-like"/>
    <property type="match status" value="1"/>
</dbReference>
<keyword evidence="7 9" id="KW-0665">Pyrimidine biosynthesis</keyword>
<dbReference type="EC" id="6.3.5.5" evidence="9"/>
<evidence type="ECO:0000256" key="6">
    <source>
        <dbReference type="ARBA" id="ARBA00022840"/>
    </source>
</evidence>
<feature type="binding site" evidence="9">
    <location>
        <position position="781"/>
    </location>
    <ligand>
        <name>ATP</name>
        <dbReference type="ChEBI" id="CHEBI:30616"/>
        <label>2</label>
    </ligand>
</feature>
<feature type="binding site" evidence="9">
    <location>
        <position position="300"/>
    </location>
    <ligand>
        <name>Mg(2+)</name>
        <dbReference type="ChEBI" id="CHEBI:18420"/>
        <label>2</label>
    </ligand>
</feature>
<dbReference type="HAMAP" id="MF_01210_B">
    <property type="entry name" value="CPSase_L_chain_B"/>
    <property type="match status" value="1"/>
</dbReference>
<comment type="subunit">
    <text evidence="9">Composed of two chains; the small (or glutamine) chain promotes the hydrolysis of glutamine to ammonia, which is used by the large (or ammonia) chain to synthesize carbamoyl phosphate. Tetramer of heterodimers (alpha,beta)4.</text>
</comment>
<comment type="similarity">
    <text evidence="1 9">Belongs to the CarB family.</text>
</comment>
<comment type="caution">
    <text evidence="12">The sequence shown here is derived from an EMBL/GenBank/DDBJ whole genome shotgun (WGS) entry which is preliminary data.</text>
</comment>
<dbReference type="RefSeq" id="WP_256132477.1">
    <property type="nucleotide sequence ID" value="NZ_JANFXK010000011.1"/>
</dbReference>
<evidence type="ECO:0000313" key="12">
    <source>
        <dbReference type="EMBL" id="MCQ4637287.1"/>
    </source>
</evidence>
<dbReference type="InterPro" id="IPR006275">
    <property type="entry name" value="CPSase_lsu"/>
</dbReference>
<dbReference type="InterPro" id="IPR036897">
    <property type="entry name" value="CarbamoylP_synth_lsu_oligo_sf"/>
</dbReference>
<feature type="binding site" evidence="9">
    <location>
        <position position="284"/>
    </location>
    <ligand>
        <name>ATP</name>
        <dbReference type="ChEBI" id="CHEBI:30616"/>
        <label>1</label>
    </ligand>
</feature>
<dbReference type="PROSITE" id="PS00867">
    <property type="entry name" value="CPSASE_2"/>
    <property type="match status" value="2"/>
</dbReference>
<feature type="binding site" evidence="9">
    <location>
        <position position="708"/>
    </location>
    <ligand>
        <name>ATP</name>
        <dbReference type="ChEBI" id="CHEBI:30616"/>
        <label>2</label>
    </ligand>
</feature>
<feature type="binding site" evidence="9">
    <location>
        <position position="749"/>
    </location>
    <ligand>
        <name>ATP</name>
        <dbReference type="ChEBI" id="CHEBI:30616"/>
        <label>2</label>
    </ligand>
</feature>
<feature type="binding site" evidence="9">
    <location>
        <position position="298"/>
    </location>
    <ligand>
        <name>ATP</name>
        <dbReference type="ChEBI" id="CHEBI:30616"/>
        <label>1</label>
    </ligand>
</feature>
<feature type="binding site" evidence="9">
    <location>
        <position position="833"/>
    </location>
    <ligand>
        <name>Mn(2+)</name>
        <dbReference type="ChEBI" id="CHEBI:29035"/>
        <label>3</label>
    </ligand>
</feature>
<feature type="binding site" evidence="9">
    <location>
        <position position="821"/>
    </location>
    <ligand>
        <name>ATP</name>
        <dbReference type="ChEBI" id="CHEBI:30616"/>
        <label>2</label>
    </ligand>
</feature>
<accession>A0ABT1RQ29</accession>
<dbReference type="SUPFAM" id="SSF48108">
    <property type="entry name" value="Carbamoyl phosphate synthetase, large subunit connection domain"/>
    <property type="match status" value="1"/>
</dbReference>
<dbReference type="EMBL" id="JANFXK010000011">
    <property type="protein sequence ID" value="MCQ4637287.1"/>
    <property type="molecule type" value="Genomic_DNA"/>
</dbReference>
<gene>
    <name evidence="9 12" type="primary">carB</name>
    <name evidence="12" type="ORF">NE619_11185</name>
</gene>
<feature type="binding site" evidence="9">
    <location>
        <position position="298"/>
    </location>
    <ligand>
        <name>Mn(2+)</name>
        <dbReference type="ChEBI" id="CHEBI:29035"/>
        <label>1</label>
    </ligand>
</feature>
<feature type="binding site" evidence="9">
    <location>
        <position position="833"/>
    </location>
    <ligand>
        <name>Mn(2+)</name>
        <dbReference type="ChEBI" id="CHEBI:29035"/>
        <label>4</label>
    </ligand>
</feature>
<comment type="cofactor">
    <cofactor evidence="9">
        <name>Mg(2+)</name>
        <dbReference type="ChEBI" id="CHEBI:18420"/>
    </cofactor>
    <cofactor evidence="9">
        <name>Mn(2+)</name>
        <dbReference type="ChEBI" id="CHEBI:29035"/>
    </cofactor>
    <text evidence="9">Binds 4 Mg(2+) or Mn(2+) ions per subunit.</text>
</comment>
<feature type="binding site" evidence="9">
    <location>
        <position position="215"/>
    </location>
    <ligand>
        <name>ATP</name>
        <dbReference type="ChEBI" id="CHEBI:30616"/>
        <label>1</label>
    </ligand>
</feature>
<dbReference type="InterPro" id="IPR036914">
    <property type="entry name" value="MGS-like_dom_sf"/>
</dbReference>
<evidence type="ECO:0000256" key="1">
    <source>
        <dbReference type="ARBA" id="ARBA00009799"/>
    </source>
</evidence>
<dbReference type="SMART" id="SM01096">
    <property type="entry name" value="CPSase_L_D3"/>
    <property type="match status" value="1"/>
</dbReference>
<dbReference type="Gene3D" id="3.40.50.20">
    <property type="match status" value="2"/>
</dbReference>
<feature type="binding site" evidence="9">
    <location>
        <position position="835"/>
    </location>
    <ligand>
        <name>Mn(2+)</name>
        <dbReference type="ChEBI" id="CHEBI:29035"/>
        <label>4</label>
    </ligand>
</feature>
<feature type="binding site" evidence="9">
    <location>
        <position position="241"/>
    </location>
    <ligand>
        <name>ATP</name>
        <dbReference type="ChEBI" id="CHEBI:30616"/>
        <label>1</label>
    </ligand>
</feature>
<organism evidence="12 13">
    <name type="scientific">Anaerovorax odorimutans</name>
    <dbReference type="NCBI Taxonomy" id="109327"/>
    <lineage>
        <taxon>Bacteria</taxon>
        <taxon>Bacillati</taxon>
        <taxon>Bacillota</taxon>
        <taxon>Clostridia</taxon>
        <taxon>Peptostreptococcales</taxon>
        <taxon>Anaerovoracaceae</taxon>
        <taxon>Anaerovorax</taxon>
    </lineage>
</organism>
<feature type="binding site" evidence="9">
    <location>
        <position position="779"/>
    </location>
    <ligand>
        <name>ATP</name>
        <dbReference type="ChEBI" id="CHEBI:30616"/>
        <label>2</label>
    </ligand>
</feature>
<dbReference type="Pfam" id="PF02142">
    <property type="entry name" value="MGS"/>
    <property type="match status" value="1"/>
</dbReference>
<feature type="binding site" evidence="9">
    <location>
        <position position="778"/>
    </location>
    <ligand>
        <name>ATP</name>
        <dbReference type="ChEBI" id="CHEBI:30616"/>
        <label>2</label>
    </ligand>
</feature>
<feature type="binding site" evidence="9">
    <location>
        <position position="298"/>
    </location>
    <ligand>
        <name>Mg(2+)</name>
        <dbReference type="ChEBI" id="CHEBI:18420"/>
        <label>1</label>
    </ligand>
</feature>
<feature type="binding site" evidence="9">
    <location>
        <position position="284"/>
    </location>
    <ligand>
        <name>Mg(2+)</name>
        <dbReference type="ChEBI" id="CHEBI:18420"/>
        <label>1</label>
    </ligand>
</feature>
<feature type="binding site" evidence="9">
    <location>
        <position position="298"/>
    </location>
    <ligand>
        <name>Mn(2+)</name>
        <dbReference type="ChEBI" id="CHEBI:29035"/>
        <label>2</label>
    </ligand>
</feature>
<evidence type="ECO:0000313" key="13">
    <source>
        <dbReference type="Proteomes" id="UP001524502"/>
    </source>
</evidence>
<feature type="binding site" evidence="9">
    <location>
        <position position="835"/>
    </location>
    <ligand>
        <name>Mg(2+)</name>
        <dbReference type="ChEBI" id="CHEBI:18420"/>
        <label>4</label>
    </ligand>
</feature>
<keyword evidence="6 9" id="KW-0067">ATP-binding</keyword>
<feature type="binding site" evidence="9">
    <location>
        <position position="176"/>
    </location>
    <ligand>
        <name>ATP</name>
        <dbReference type="ChEBI" id="CHEBI:30616"/>
        <label>1</label>
    </ligand>
</feature>
<evidence type="ECO:0000259" key="10">
    <source>
        <dbReference type="PROSITE" id="PS50975"/>
    </source>
</evidence>
<feature type="binding site" evidence="9">
    <location>
        <position position="169"/>
    </location>
    <ligand>
        <name>ATP</name>
        <dbReference type="ChEBI" id="CHEBI:30616"/>
        <label>1</label>
    </ligand>
</feature>
<dbReference type="InterPro" id="IPR005483">
    <property type="entry name" value="CPSase_dom"/>
</dbReference>
<name>A0ABT1RQ29_9FIRM</name>
<feature type="domain" description="ATP-grasp" evidence="10">
    <location>
        <begin position="672"/>
        <end position="862"/>
    </location>
</feature>
<proteinExistence type="inferred from homology"/>
<dbReference type="GO" id="GO:0004088">
    <property type="term" value="F:carbamoyl-phosphate synthase (glutamine-hydrolyzing) activity"/>
    <property type="evidence" value="ECO:0007669"/>
    <property type="project" value="UniProtKB-EC"/>
</dbReference>
<evidence type="ECO:0000256" key="2">
    <source>
        <dbReference type="ARBA" id="ARBA00022571"/>
    </source>
</evidence>
<dbReference type="NCBIfam" id="NF003671">
    <property type="entry name" value="PRK05294.1"/>
    <property type="match status" value="1"/>
</dbReference>
<dbReference type="PRINTS" id="PR00098">
    <property type="entry name" value="CPSASE"/>
</dbReference>
<dbReference type="HAMAP" id="MF_01210_A">
    <property type="entry name" value="CPSase_L_chain_A"/>
    <property type="match status" value="1"/>
</dbReference>
<evidence type="ECO:0000256" key="9">
    <source>
        <dbReference type="HAMAP-Rule" id="MF_01210"/>
    </source>
</evidence>
<dbReference type="Gene3D" id="1.10.1030.10">
    <property type="entry name" value="Carbamoyl-phosphate synthetase, large subunit oligomerisation domain"/>
    <property type="match status" value="1"/>
</dbReference>
<dbReference type="InterPro" id="IPR016185">
    <property type="entry name" value="PreATP-grasp_dom_sf"/>
</dbReference>
<dbReference type="SUPFAM" id="SSF52440">
    <property type="entry name" value="PreATP-grasp domain"/>
    <property type="match status" value="2"/>
</dbReference>
<feature type="binding site" evidence="9">
    <location>
        <position position="300"/>
    </location>
    <ligand>
        <name>Mn(2+)</name>
        <dbReference type="ChEBI" id="CHEBI:29035"/>
        <label>2</label>
    </ligand>
</feature>
<feature type="region of interest" description="Allosteric domain" evidence="9">
    <location>
        <begin position="931"/>
        <end position="1058"/>
    </location>
</feature>
<feature type="binding site" evidence="9">
    <location>
        <position position="747"/>
    </location>
    <ligand>
        <name>ATP</name>
        <dbReference type="ChEBI" id="CHEBI:30616"/>
        <label>2</label>
    </ligand>
</feature>
<feature type="binding site" evidence="9">
    <location>
        <position position="175"/>
    </location>
    <ligand>
        <name>ATP</name>
        <dbReference type="ChEBI" id="CHEBI:30616"/>
        <label>1</label>
    </ligand>
</feature>
<keyword evidence="4 9" id="KW-0677">Repeat</keyword>
<dbReference type="PROSITE" id="PS50975">
    <property type="entry name" value="ATP_GRASP"/>
    <property type="match status" value="2"/>
</dbReference>
<comment type="pathway">
    <text evidence="9">Amino-acid biosynthesis; L-arginine biosynthesis; carbamoyl phosphate from bicarbonate: step 1/1.</text>
</comment>
<feature type="binding site" evidence="9">
    <location>
        <position position="208"/>
    </location>
    <ligand>
        <name>ATP</name>
        <dbReference type="ChEBI" id="CHEBI:30616"/>
        <label>1</label>
    </ligand>
</feature>
<feature type="binding site" evidence="9">
    <location>
        <position position="242"/>
    </location>
    <ligand>
        <name>ATP</name>
        <dbReference type="ChEBI" id="CHEBI:30616"/>
        <label>1</label>
    </ligand>
</feature>
<comment type="domain">
    <text evidence="9">The large subunit is composed of 2 ATP-grasp domains that are involved in binding the 2 ATP molecules needed for carbamoyl phosphate synthesis. The N-terminal ATP-grasp domain (referred to as the carboxyphosphate synthetic component) catalyzes the ATP-dependent phosphorylation of hydrogencarbonate to carboxyphosphate and the subsequent nucleophilic attack by ammonia to form a carbamate intermediate. The C-terminal ATP-grasp domain (referred to as the carbamoyl phosphate synthetic component) then catalyzes the phosphorylation of carbamate with the second ATP to form the end product carbamoyl phosphate. The reactive and unstable enzyme intermediates are sequentially channeled from one active site to the next through the interior of the protein over a distance of at least 96 A.</text>
</comment>
<dbReference type="PROSITE" id="PS51855">
    <property type="entry name" value="MGS"/>
    <property type="match status" value="1"/>
</dbReference>
<dbReference type="NCBIfam" id="TIGR01369">
    <property type="entry name" value="CPSaseII_lrg"/>
    <property type="match status" value="1"/>
</dbReference>
<keyword evidence="13" id="KW-1185">Reference proteome</keyword>
<feature type="binding site" evidence="9">
    <location>
        <position position="129"/>
    </location>
    <ligand>
        <name>ATP</name>
        <dbReference type="ChEBI" id="CHEBI:30616"/>
        <label>1</label>
    </ligand>
</feature>
<feature type="region of interest" description="Carbamoyl phosphate synthetic domain" evidence="9">
    <location>
        <begin position="548"/>
        <end position="930"/>
    </location>
</feature>
<dbReference type="Gene3D" id="3.40.50.1380">
    <property type="entry name" value="Methylglyoxal synthase-like domain"/>
    <property type="match status" value="1"/>
</dbReference>
<sequence length="1058" mass="117223">MPRKASLNKLLIIGSGPIIIGQAAEFDYAGTQACKAIREEGIETILVNSNPATIMTDKGIADKVYMEPLTEEALEQILEKERPDGILAGFGGQTGLNLAMALEEHGILEKYGVKLLGVNRESIEKAEDREEFKKLMLEIGEPIPPSIIATNIKECFEFVQQIGYPVIIRPAYTLGGTGGGVATNDDELRLLCQRGMENSAIGQILLEKSVAGWKEIEYEVIRDSRDNCIIICSMENLDPVGVHTGDSIVVAPTQTLRDEEYQMLRDSSVKIIRSLEIEGGCNVQFALNPDNGEYIVIEVNPRVSRSSALASKAAGYPIAKIAAKIALGYNLDELKNYVTHETSACFEPVLDYCVVKFPKWPFDKFRTASRKLGTQMKATGEVMSICRTFESALLKALTSVEIKCDGLRIPFVTNLDDEKLMEKLAACDDERIFCIAEALRRGLTDVEGLYDLLKIDRWFLNKIKGIIDMETALKTQHLTKELLYEAESRGFTDSEILELSGVPREVLQDIRIYNDIFPVYKMVDTCGGEFDAATPYYYSCYDAEDEVEVSDEEKILVIGSGPIRIGQGIEFDYCCVQGVWAIKDLGYEAIIMNNNPETVSTDFDTSDKLYFESLHIDNVMNVIKKERPYGVILQFGGQTSLNLAEKLNSRSINILGTPYKYIDLAEDREKFCDLLDELGIAVPQGLAVTTAEEAFAAVEKLGYPLVVRPSYVIGGRAMQVVYSDVELKRYLKEAVSISTEHPVLIDKYVQGKEIEVDAIADGEDVLIPGIMEHIERTGVHSGDSISVYPHFTLSKEVEDTLIDYTKRITKALNVVGLVNIQYAYDGHKIYVIEVNPRASRTVPILSKVTKVPMVKLAVAAMLGHKLADSEYGTGLYKRSDYYAVKVPVFSNAKLTNMDMALGPEMKSTGEVLGMDKDLSKAIYKGFLAANMKIPTEGNIFVTLRDPDKNAATAKTLKRYEQSGFKLYASEGTGAFMKEAGIAAEVIPYDQAKQMIGEEIKMVINTPKVANRPGSDTFPIRRKAIERGLPVLTCLDTAAAFLIAINLKQKGVELDYEVM</sequence>
<dbReference type="Pfam" id="PF02787">
    <property type="entry name" value="CPSase_L_D3"/>
    <property type="match status" value="1"/>
</dbReference>
<comment type="caution">
    <text evidence="9">Lacks conserved residue(s) required for the propagation of feature annotation.</text>
</comment>
<feature type="region of interest" description="Carboxyphosphate synthetic domain" evidence="9">
    <location>
        <begin position="1"/>
        <end position="401"/>
    </location>
</feature>